<evidence type="ECO:0000313" key="1">
    <source>
        <dbReference type="EMBL" id="KAE9631078.1"/>
    </source>
</evidence>
<dbReference type="SUPFAM" id="SSF54593">
    <property type="entry name" value="Glyoxalase/Bleomycin resistance protein/Dihydroxybiphenyl dioxygenase"/>
    <property type="match status" value="1"/>
</dbReference>
<proteinExistence type="predicted"/>
<name>A0A6A4RMM9_9RHOB</name>
<dbReference type="Gene3D" id="3.10.180.10">
    <property type="entry name" value="2,3-Dihydroxybiphenyl 1,2-Dioxygenase, domain 1"/>
    <property type="match status" value="1"/>
</dbReference>
<dbReference type="AlphaFoldDB" id="A0A6A4RMM9"/>
<protein>
    <recommendedName>
        <fullName evidence="3">VOC domain-containing protein</fullName>
    </recommendedName>
</protein>
<dbReference type="InterPro" id="IPR029068">
    <property type="entry name" value="Glyas_Bleomycin-R_OHBP_Dase"/>
</dbReference>
<evidence type="ECO:0000313" key="2">
    <source>
        <dbReference type="Proteomes" id="UP000441586"/>
    </source>
</evidence>
<dbReference type="EMBL" id="WSFO01000003">
    <property type="protein sequence ID" value="KAE9631078.1"/>
    <property type="molecule type" value="Genomic_DNA"/>
</dbReference>
<dbReference type="Proteomes" id="UP000441586">
    <property type="component" value="Unassembled WGS sequence"/>
</dbReference>
<accession>A0A6A4RMM9</accession>
<evidence type="ECO:0008006" key="3">
    <source>
        <dbReference type="Google" id="ProtNLM"/>
    </source>
</evidence>
<gene>
    <name evidence="1" type="ORF">GP644_07630</name>
</gene>
<dbReference type="RefSeq" id="WP_158978409.1">
    <property type="nucleotide sequence ID" value="NZ_WSFO01000003.1"/>
</dbReference>
<organism evidence="1 2">
    <name type="scientific">Parasedimentitalea maritima</name>
    <dbReference type="NCBI Taxonomy" id="2578117"/>
    <lineage>
        <taxon>Bacteria</taxon>
        <taxon>Pseudomonadati</taxon>
        <taxon>Pseudomonadota</taxon>
        <taxon>Alphaproteobacteria</taxon>
        <taxon>Rhodobacterales</taxon>
        <taxon>Paracoccaceae</taxon>
        <taxon>Parasedimentitalea</taxon>
    </lineage>
</organism>
<sequence>MSAPMGMRLHYAFRSNLNGVLSLPEKLRQAGQQPLGFNGEPVDEPVVIGWMPAVSIYLKDPDGHSLEVLSILDETPDLDFGVRSYSDWITNRTKDGGVG</sequence>
<reference evidence="1 2" key="1">
    <citation type="submission" date="2019-12" db="EMBL/GenBank/DDBJ databases">
        <authorList>
            <person name="Zhang Y.-J."/>
        </authorList>
    </citation>
    <scope>NUCLEOTIDE SEQUENCE [LARGE SCALE GENOMIC DNA]</scope>
    <source>
        <strain evidence="1 2">H18S-6</strain>
    </source>
</reference>
<comment type="caution">
    <text evidence="1">The sequence shown here is derived from an EMBL/GenBank/DDBJ whole genome shotgun (WGS) entry which is preliminary data.</text>
</comment>